<organism evidence="2 3">
    <name type="scientific">Danxiaibacter flavus</name>
    <dbReference type="NCBI Taxonomy" id="3049108"/>
    <lineage>
        <taxon>Bacteria</taxon>
        <taxon>Pseudomonadati</taxon>
        <taxon>Bacteroidota</taxon>
        <taxon>Chitinophagia</taxon>
        <taxon>Chitinophagales</taxon>
        <taxon>Chitinophagaceae</taxon>
        <taxon>Danxiaibacter</taxon>
    </lineage>
</organism>
<evidence type="ECO:0000313" key="3">
    <source>
        <dbReference type="Proteomes" id="UP001560573"/>
    </source>
</evidence>
<comment type="caution">
    <text evidence="2">The sequence shown here is derived from an EMBL/GenBank/DDBJ whole genome shotgun (WGS) entry which is preliminary data.</text>
</comment>
<feature type="non-terminal residue" evidence="2">
    <location>
        <position position="1"/>
    </location>
</feature>
<dbReference type="Pfam" id="PF19081">
    <property type="entry name" value="Ig_7"/>
    <property type="match status" value="1"/>
</dbReference>
<dbReference type="Proteomes" id="UP001560573">
    <property type="component" value="Unassembled WGS sequence"/>
</dbReference>
<feature type="non-terminal residue" evidence="2">
    <location>
        <position position="131"/>
    </location>
</feature>
<dbReference type="RefSeq" id="WP_369332764.1">
    <property type="nucleotide sequence ID" value="NZ_JAULBC010000023.1"/>
</dbReference>
<reference evidence="2 3" key="1">
    <citation type="submission" date="2023-07" db="EMBL/GenBank/DDBJ databases">
        <authorList>
            <person name="Lian W.-H."/>
        </authorList>
    </citation>
    <scope>NUCLEOTIDE SEQUENCE [LARGE SCALE GENOMIC DNA]</scope>
    <source>
        <strain evidence="2 3">SYSU DXS3180</strain>
    </source>
</reference>
<dbReference type="InterPro" id="IPR013783">
    <property type="entry name" value="Ig-like_fold"/>
</dbReference>
<keyword evidence="3" id="KW-1185">Reference proteome</keyword>
<accession>A0ABV3ZN79</accession>
<name>A0ABV3ZN79_9BACT</name>
<proteinExistence type="predicted"/>
<evidence type="ECO:0000259" key="1">
    <source>
        <dbReference type="Pfam" id="PF19081"/>
    </source>
</evidence>
<protein>
    <recommendedName>
        <fullName evidence="1">Ig-like domain-containing protein</fullName>
    </recommendedName>
</protein>
<feature type="domain" description="Ig-like" evidence="1">
    <location>
        <begin position="25"/>
        <end position="104"/>
    </location>
</feature>
<dbReference type="Gene3D" id="2.60.40.10">
    <property type="entry name" value="Immunoglobulins"/>
    <property type="match status" value="1"/>
</dbReference>
<sequence>YSVSATLNTCTSQSAAIDVAINPMPVVPTIAMTTVCEGSDQLLTATSTTAGVTYNWSGPTPLVVNNNEATIKAATVASNGSYSVSATLNTCTSQSAAVDVAINPMPVVPTIAMTPVCEGSDQLLTATSSTA</sequence>
<evidence type="ECO:0000313" key="2">
    <source>
        <dbReference type="EMBL" id="MEX6691347.1"/>
    </source>
</evidence>
<gene>
    <name evidence="2" type="ORF">QTN47_27810</name>
</gene>
<dbReference type="EMBL" id="JAULBC010000023">
    <property type="protein sequence ID" value="MEX6691347.1"/>
    <property type="molecule type" value="Genomic_DNA"/>
</dbReference>
<dbReference type="InterPro" id="IPR044023">
    <property type="entry name" value="Ig_7"/>
</dbReference>